<dbReference type="RefSeq" id="WP_252780547.1">
    <property type="nucleotide sequence ID" value="NZ_CP097478.1"/>
</dbReference>
<dbReference type="InterPro" id="IPR002933">
    <property type="entry name" value="Peptidase_M20"/>
</dbReference>
<evidence type="ECO:0000256" key="5">
    <source>
        <dbReference type="ARBA" id="ARBA00011921"/>
    </source>
</evidence>
<evidence type="ECO:0000256" key="10">
    <source>
        <dbReference type="ARBA" id="ARBA00022833"/>
    </source>
</evidence>
<dbReference type="InterPro" id="IPR011650">
    <property type="entry name" value="Peptidase_M20_dimer"/>
</dbReference>
<dbReference type="PANTHER" id="PTHR43808:SF8">
    <property type="entry name" value="PEPTIDASE M20 DIMERISATION DOMAIN-CONTAINING PROTEIN"/>
    <property type="match status" value="1"/>
</dbReference>
<dbReference type="Gene3D" id="3.30.70.360">
    <property type="match status" value="1"/>
</dbReference>
<dbReference type="InterPro" id="IPR010182">
    <property type="entry name" value="ArgE/DapE"/>
</dbReference>
<comment type="catalytic activity">
    <reaction evidence="14">
        <text>N-succinyl-(2S,6S)-2,6-diaminopimelate + H2O = (2S,6S)-2,6-diaminopimelate + succinate</text>
        <dbReference type="Rhea" id="RHEA:22608"/>
        <dbReference type="ChEBI" id="CHEBI:15377"/>
        <dbReference type="ChEBI" id="CHEBI:30031"/>
        <dbReference type="ChEBI" id="CHEBI:57609"/>
        <dbReference type="ChEBI" id="CHEBI:58087"/>
        <dbReference type="EC" id="3.5.1.18"/>
    </reaction>
</comment>
<dbReference type="SUPFAM" id="SSF55031">
    <property type="entry name" value="Bacterial exopeptidase dimerisation domain"/>
    <property type="match status" value="1"/>
</dbReference>
<proteinExistence type="inferred from homology"/>
<feature type="domain" description="Peptidase M20 dimerisation" evidence="15">
    <location>
        <begin position="168"/>
        <end position="274"/>
    </location>
</feature>
<dbReference type="NCBIfam" id="TIGR01910">
    <property type="entry name" value="DapE-ArgE"/>
    <property type="match status" value="1"/>
</dbReference>
<evidence type="ECO:0000256" key="9">
    <source>
        <dbReference type="ARBA" id="ARBA00022801"/>
    </source>
</evidence>
<dbReference type="EC" id="3.5.1.18" evidence="5"/>
<keyword evidence="12" id="KW-0457">Lysine biosynthesis</keyword>
<keyword evidence="13" id="KW-0170">Cobalt</keyword>
<keyword evidence="11" id="KW-0220">Diaminopimelate biosynthesis</keyword>
<comment type="cofactor">
    <cofactor evidence="1">
        <name>Co(2+)</name>
        <dbReference type="ChEBI" id="CHEBI:48828"/>
    </cofactor>
</comment>
<keyword evidence="7" id="KW-0028">Amino-acid biosynthesis</keyword>
<dbReference type="NCBIfam" id="NF006365">
    <property type="entry name" value="PRK08588.1"/>
    <property type="match status" value="1"/>
</dbReference>
<evidence type="ECO:0000256" key="12">
    <source>
        <dbReference type="ARBA" id="ARBA00023154"/>
    </source>
</evidence>
<evidence type="ECO:0000256" key="3">
    <source>
        <dbReference type="ARBA" id="ARBA00005130"/>
    </source>
</evidence>
<dbReference type="EMBL" id="CP097478">
    <property type="protein sequence ID" value="USS93675.1"/>
    <property type="molecule type" value="Genomic_DNA"/>
</dbReference>
<keyword evidence="17" id="KW-1185">Reference proteome</keyword>
<comment type="similarity">
    <text evidence="4">Belongs to the peptidase M20A family.</text>
</comment>
<comment type="cofactor">
    <cofactor evidence="2">
        <name>Zn(2+)</name>
        <dbReference type="ChEBI" id="CHEBI:29105"/>
    </cofactor>
</comment>
<evidence type="ECO:0000256" key="7">
    <source>
        <dbReference type="ARBA" id="ARBA00022605"/>
    </source>
</evidence>
<keyword evidence="9" id="KW-0378">Hydrolase</keyword>
<comment type="pathway">
    <text evidence="3">Amino-acid biosynthesis; L-lysine biosynthesis via DAP pathway; LL-2,6-diaminopimelate from (S)-tetrahydrodipicolinate (succinylase route): step 3/3.</text>
</comment>
<name>A0ABY5C6C8_9LACO</name>
<evidence type="ECO:0000256" key="6">
    <source>
        <dbReference type="ARBA" id="ARBA00016853"/>
    </source>
</evidence>
<gene>
    <name evidence="16" type="ORF">M8332_02155</name>
</gene>
<evidence type="ECO:0000256" key="2">
    <source>
        <dbReference type="ARBA" id="ARBA00001947"/>
    </source>
</evidence>
<evidence type="ECO:0000313" key="17">
    <source>
        <dbReference type="Proteomes" id="UP001057532"/>
    </source>
</evidence>
<reference evidence="16" key="1">
    <citation type="submission" date="2022-05" db="EMBL/GenBank/DDBJ databases">
        <authorList>
            <person name="Oliphant S.A."/>
            <person name="Watson-Haigh N.S."/>
            <person name="Sumby K.M."/>
            <person name="Gardner J.M."/>
            <person name="Jiranek V."/>
        </authorList>
    </citation>
    <scope>NUCLEOTIDE SEQUENCE</scope>
    <source>
        <strain evidence="16">Ru20-1</strain>
    </source>
</reference>
<dbReference type="Proteomes" id="UP001057532">
    <property type="component" value="Chromosome"/>
</dbReference>
<evidence type="ECO:0000256" key="1">
    <source>
        <dbReference type="ARBA" id="ARBA00001941"/>
    </source>
</evidence>
<keyword evidence="10" id="KW-0862">Zinc</keyword>
<dbReference type="Pfam" id="PF07687">
    <property type="entry name" value="M20_dimer"/>
    <property type="match status" value="1"/>
</dbReference>
<evidence type="ECO:0000259" key="15">
    <source>
        <dbReference type="Pfam" id="PF07687"/>
    </source>
</evidence>
<evidence type="ECO:0000256" key="14">
    <source>
        <dbReference type="ARBA" id="ARBA00051301"/>
    </source>
</evidence>
<dbReference type="InterPro" id="IPR050072">
    <property type="entry name" value="Peptidase_M20A"/>
</dbReference>
<organism evidence="16 17">
    <name type="scientific">Fructilactobacillus ixorae</name>
    <dbReference type="NCBI Taxonomy" id="1750535"/>
    <lineage>
        <taxon>Bacteria</taxon>
        <taxon>Bacillati</taxon>
        <taxon>Bacillota</taxon>
        <taxon>Bacilli</taxon>
        <taxon>Lactobacillales</taxon>
        <taxon>Lactobacillaceae</taxon>
        <taxon>Fructilactobacillus</taxon>
    </lineage>
</organism>
<evidence type="ECO:0000256" key="13">
    <source>
        <dbReference type="ARBA" id="ARBA00023285"/>
    </source>
</evidence>
<dbReference type="CDD" id="cd08659">
    <property type="entry name" value="M20_ArgE_DapE-like"/>
    <property type="match status" value="1"/>
</dbReference>
<dbReference type="SUPFAM" id="SSF53187">
    <property type="entry name" value="Zn-dependent exopeptidases"/>
    <property type="match status" value="1"/>
</dbReference>
<dbReference type="PANTHER" id="PTHR43808">
    <property type="entry name" value="ACETYLORNITHINE DEACETYLASE"/>
    <property type="match status" value="1"/>
</dbReference>
<evidence type="ECO:0000256" key="4">
    <source>
        <dbReference type="ARBA" id="ARBA00006247"/>
    </source>
</evidence>
<dbReference type="Pfam" id="PF01546">
    <property type="entry name" value="Peptidase_M20"/>
    <property type="match status" value="1"/>
</dbReference>
<protein>
    <recommendedName>
        <fullName evidence="6">Probable succinyl-diaminopimelate desuccinylase</fullName>
        <ecNumber evidence="5">3.5.1.18</ecNumber>
    </recommendedName>
</protein>
<evidence type="ECO:0000256" key="11">
    <source>
        <dbReference type="ARBA" id="ARBA00022915"/>
    </source>
</evidence>
<sequence length="382" mass="41406">MNPTERIQLLADLVAIQSVNDHEEEVADYLGRVFAKHDIPTNQVEYAPGRANLVAEIGQGTPVTVFSGHADVVAAGGDWDTDPFILTEKNGKLYGRGACDMKSSLAAMVIAMIDLKESQTPLPGTVRFLLTVGEEVGEYGAEQLTNQGYLDDASALIIGEPTGYQICYAHKGSLDVQIEAKGQVAHSSMPQLGNNAVQNLLDLLTIINQRMSQIHATDPATGDFLFNFTVLSGGDQVNSIPGTATVALNARTIDKFDNAAVLDTIQAAVNQLQHQASKYQFDVRVLMNLPPVDGQAENQLVKRGQQVGAQVSGHPISTFGGTYTTDAAKFLVNQAEDFPFMIFGPGNQSLHSADEYIDKQMYFNFIDIYQQLMLNNGVNTNH</sequence>
<evidence type="ECO:0000313" key="16">
    <source>
        <dbReference type="EMBL" id="USS93675.1"/>
    </source>
</evidence>
<dbReference type="InterPro" id="IPR036264">
    <property type="entry name" value="Bact_exopeptidase_dim_dom"/>
</dbReference>
<keyword evidence="8" id="KW-0479">Metal-binding</keyword>
<dbReference type="Gene3D" id="3.40.630.10">
    <property type="entry name" value="Zn peptidases"/>
    <property type="match status" value="1"/>
</dbReference>
<evidence type="ECO:0000256" key="8">
    <source>
        <dbReference type="ARBA" id="ARBA00022723"/>
    </source>
</evidence>
<accession>A0ABY5C6C8</accession>
<dbReference type="PROSITE" id="PS00759">
    <property type="entry name" value="ARGE_DAPE_CPG2_2"/>
    <property type="match status" value="1"/>
</dbReference>
<dbReference type="InterPro" id="IPR001261">
    <property type="entry name" value="ArgE/DapE_CS"/>
</dbReference>